<evidence type="ECO:0000313" key="3">
    <source>
        <dbReference type="Proteomes" id="UP000634004"/>
    </source>
</evidence>
<organism evidence="2 3">
    <name type="scientific">Algimonas arctica</name>
    <dbReference type="NCBI Taxonomy" id="1479486"/>
    <lineage>
        <taxon>Bacteria</taxon>
        <taxon>Pseudomonadati</taxon>
        <taxon>Pseudomonadota</taxon>
        <taxon>Alphaproteobacteria</taxon>
        <taxon>Maricaulales</taxon>
        <taxon>Robiginitomaculaceae</taxon>
        <taxon>Algimonas</taxon>
    </lineage>
</organism>
<name>A0A8J3CPC7_9PROT</name>
<protein>
    <submittedName>
        <fullName evidence="2">Uncharacterized protein</fullName>
    </submittedName>
</protein>
<feature type="region of interest" description="Disordered" evidence="1">
    <location>
        <begin position="127"/>
        <end position="149"/>
    </location>
</feature>
<dbReference type="AlphaFoldDB" id="A0A8J3CPC7"/>
<evidence type="ECO:0000313" key="2">
    <source>
        <dbReference type="EMBL" id="GHA85419.1"/>
    </source>
</evidence>
<gene>
    <name evidence="2" type="ORF">GCM10009069_05710</name>
</gene>
<accession>A0A8J3CPC7</accession>
<comment type="caution">
    <text evidence="2">The sequence shown here is derived from an EMBL/GenBank/DDBJ whole genome shotgun (WGS) entry which is preliminary data.</text>
</comment>
<feature type="compositionally biased region" description="Acidic residues" evidence="1">
    <location>
        <begin position="137"/>
        <end position="149"/>
    </location>
</feature>
<reference evidence="2" key="1">
    <citation type="journal article" date="2014" name="Int. J. Syst. Evol. Microbiol.">
        <title>Complete genome sequence of Corynebacterium casei LMG S-19264T (=DSM 44701T), isolated from a smear-ripened cheese.</title>
        <authorList>
            <consortium name="US DOE Joint Genome Institute (JGI-PGF)"/>
            <person name="Walter F."/>
            <person name="Albersmeier A."/>
            <person name="Kalinowski J."/>
            <person name="Ruckert C."/>
        </authorList>
    </citation>
    <scope>NUCLEOTIDE SEQUENCE</scope>
    <source>
        <strain evidence="2">KCTC 32513</strain>
    </source>
</reference>
<dbReference type="EMBL" id="BMZH01000002">
    <property type="protein sequence ID" value="GHA85419.1"/>
    <property type="molecule type" value="Genomic_DNA"/>
</dbReference>
<evidence type="ECO:0000256" key="1">
    <source>
        <dbReference type="SAM" id="MobiDB-lite"/>
    </source>
</evidence>
<reference evidence="2" key="2">
    <citation type="submission" date="2020-09" db="EMBL/GenBank/DDBJ databases">
        <authorList>
            <person name="Sun Q."/>
            <person name="Kim S."/>
        </authorList>
    </citation>
    <scope>NUCLEOTIDE SEQUENCE</scope>
    <source>
        <strain evidence="2">KCTC 32513</strain>
    </source>
</reference>
<dbReference type="Proteomes" id="UP000634004">
    <property type="component" value="Unassembled WGS sequence"/>
</dbReference>
<keyword evidence="3" id="KW-1185">Reference proteome</keyword>
<proteinExistence type="predicted"/>
<sequence length="149" mass="15922">MTYNVHCEVSPSPFSAGDLITISAAAGSDFYANLEDWDGEYKLYLGVENDGRSVTVNELVKGDWKRGVVLNTPAASATHGVYLSVSYYENGAYHIGLNGSSIVMPSTVSPSAIRQVGSEEASLDVSLQRRKAVSEPDAAEDDLANEMLA</sequence>